<evidence type="ECO:0000313" key="2">
    <source>
        <dbReference type="Proteomes" id="UP001500888"/>
    </source>
</evidence>
<protein>
    <submittedName>
        <fullName evidence="1">Uncharacterized protein</fullName>
    </submittedName>
</protein>
<reference evidence="2" key="1">
    <citation type="journal article" date="2019" name="Int. J. Syst. Evol. Microbiol.">
        <title>The Global Catalogue of Microorganisms (GCM) 10K type strain sequencing project: providing services to taxonomists for standard genome sequencing and annotation.</title>
        <authorList>
            <consortium name="The Broad Institute Genomics Platform"/>
            <consortium name="The Broad Institute Genome Sequencing Center for Infectious Disease"/>
            <person name="Wu L."/>
            <person name="Ma J."/>
        </authorList>
    </citation>
    <scope>NUCLEOTIDE SEQUENCE [LARGE SCALE GENOMIC DNA]</scope>
    <source>
        <strain evidence="2">JCM 16908</strain>
    </source>
</reference>
<name>A0ABP7I0J7_9ACTN</name>
<organism evidence="1 2">
    <name type="scientific">Sphaerisporangium flaviroseum</name>
    <dbReference type="NCBI Taxonomy" id="509199"/>
    <lineage>
        <taxon>Bacteria</taxon>
        <taxon>Bacillati</taxon>
        <taxon>Actinomycetota</taxon>
        <taxon>Actinomycetes</taxon>
        <taxon>Streptosporangiales</taxon>
        <taxon>Streptosporangiaceae</taxon>
        <taxon>Sphaerisporangium</taxon>
    </lineage>
</organism>
<evidence type="ECO:0000313" key="1">
    <source>
        <dbReference type="EMBL" id="GAA3808840.1"/>
    </source>
</evidence>
<sequence length="89" mass="9114">MVVDCPTVVQSCPVVTSCPTTVVASGCPTYSSYSTGYGTTIRTSARRFHPRGGGWGDEWNNSGNVAYGHHIGQGIGGLVGVGIGGIDIL</sequence>
<dbReference type="Proteomes" id="UP001500888">
    <property type="component" value="Unassembled WGS sequence"/>
</dbReference>
<accession>A0ABP7I0J7</accession>
<comment type="caution">
    <text evidence="1">The sequence shown here is derived from an EMBL/GenBank/DDBJ whole genome shotgun (WGS) entry which is preliminary data.</text>
</comment>
<gene>
    <name evidence="1" type="ORF">GCM10022226_31330</name>
</gene>
<keyword evidence="2" id="KW-1185">Reference proteome</keyword>
<proteinExistence type="predicted"/>
<dbReference type="EMBL" id="BAAAZR010000007">
    <property type="protein sequence ID" value="GAA3808840.1"/>
    <property type="molecule type" value="Genomic_DNA"/>
</dbReference>